<evidence type="ECO:0000313" key="1">
    <source>
        <dbReference type="EMBL" id="GBH16194.1"/>
    </source>
</evidence>
<dbReference type="Proteomes" id="UP000248291">
    <property type="component" value="Unassembled WGS sequence"/>
</dbReference>
<dbReference type="AlphaFoldDB" id="A0AAN4Q2F8"/>
<proteinExistence type="predicted"/>
<dbReference type="EMBL" id="BGKA01000079">
    <property type="protein sequence ID" value="GBH16194.1"/>
    <property type="molecule type" value="Genomic_DNA"/>
</dbReference>
<sequence>MSVFEKNCWENFSAIYNFNSADCLGLMLSRLKTTTVFSKAIMKAVKNSILLICG</sequence>
<protein>
    <submittedName>
        <fullName evidence="1">Uncharacterized protein</fullName>
    </submittedName>
</protein>
<organism evidence="1 2">
    <name type="scientific">Pseudomonas syringae pv. actinidiae</name>
    <dbReference type="NCBI Taxonomy" id="103796"/>
    <lineage>
        <taxon>Bacteria</taxon>
        <taxon>Pseudomonadati</taxon>
        <taxon>Pseudomonadota</taxon>
        <taxon>Gammaproteobacteria</taxon>
        <taxon>Pseudomonadales</taxon>
        <taxon>Pseudomonadaceae</taxon>
        <taxon>Pseudomonas</taxon>
        <taxon>Pseudomonas syringae</taxon>
    </lineage>
</organism>
<reference evidence="1 2" key="1">
    <citation type="submission" date="2018-04" db="EMBL/GenBank/DDBJ databases">
        <title>Draft genome sequence of Pseudomonas syringae pv. actinidiae biovar 3 strains isolated from kiwifruit in Kagawa prefecture.</title>
        <authorList>
            <person name="Tabuchi M."/>
            <person name="Saito M."/>
            <person name="Fujiwara S."/>
            <person name="Sasa N."/>
            <person name="Akimitsu K."/>
            <person name="Gomi K."/>
            <person name="Konishi-Sugita S."/>
            <person name="Hamano K."/>
            <person name="Kataoka I."/>
        </authorList>
    </citation>
    <scope>NUCLEOTIDE SEQUENCE [LARGE SCALE GENOMIC DNA]</scope>
    <source>
        <strain evidence="1 2">MAFF212211</strain>
    </source>
</reference>
<accession>A0AAN4Q2F8</accession>
<evidence type="ECO:0000313" key="2">
    <source>
        <dbReference type="Proteomes" id="UP000248291"/>
    </source>
</evidence>
<gene>
    <name evidence="1" type="ORF">KPSA3_02134</name>
</gene>
<comment type="caution">
    <text evidence="1">The sequence shown here is derived from an EMBL/GenBank/DDBJ whole genome shotgun (WGS) entry which is preliminary data.</text>
</comment>
<name>A0AAN4Q2F8_PSESF</name>